<dbReference type="AlphaFoldDB" id="A0A7X2J018"/>
<dbReference type="SUPFAM" id="SSF52172">
    <property type="entry name" value="CheY-like"/>
    <property type="match status" value="1"/>
</dbReference>
<keyword evidence="1 2" id="KW-0597">Phosphoprotein</keyword>
<dbReference type="PROSITE" id="PS50110">
    <property type="entry name" value="RESPONSE_REGULATORY"/>
    <property type="match status" value="1"/>
</dbReference>
<organism evidence="4 5">
    <name type="scientific">Metabacillus lacus</name>
    <dbReference type="NCBI Taxonomy" id="1983721"/>
    <lineage>
        <taxon>Bacteria</taxon>
        <taxon>Bacillati</taxon>
        <taxon>Bacillota</taxon>
        <taxon>Bacilli</taxon>
        <taxon>Bacillales</taxon>
        <taxon>Bacillaceae</taxon>
        <taxon>Metabacillus</taxon>
    </lineage>
</organism>
<sequence length="88" mass="10177">MITFNDKKILIIDDESEITFLLQNSFEADGYQVVAANTGVDGIIEARRFNPNIMIIDITMPDLNGYKVIQILREEIEYSHDFIKCKTY</sequence>
<dbReference type="Proteomes" id="UP000448867">
    <property type="component" value="Unassembled WGS sequence"/>
</dbReference>
<evidence type="ECO:0000259" key="3">
    <source>
        <dbReference type="PROSITE" id="PS50110"/>
    </source>
</evidence>
<reference evidence="4 5" key="1">
    <citation type="submission" date="2019-11" db="EMBL/GenBank/DDBJ databases">
        <title>Bacillus lacus genome.</title>
        <authorList>
            <person name="Allen C.J."/>
            <person name="Newman J.D."/>
        </authorList>
    </citation>
    <scope>NUCLEOTIDE SEQUENCE [LARGE SCALE GENOMIC DNA]</scope>
    <source>
        <strain evidence="4 5">KCTC 33946</strain>
    </source>
</reference>
<dbReference type="RefSeq" id="WP_154308018.1">
    <property type="nucleotide sequence ID" value="NZ_WKKI01000022.1"/>
</dbReference>
<dbReference type="InterPro" id="IPR011006">
    <property type="entry name" value="CheY-like_superfamily"/>
</dbReference>
<dbReference type="GO" id="GO:0000160">
    <property type="term" value="P:phosphorelay signal transduction system"/>
    <property type="evidence" value="ECO:0007669"/>
    <property type="project" value="InterPro"/>
</dbReference>
<dbReference type="Gene3D" id="3.40.50.2300">
    <property type="match status" value="1"/>
</dbReference>
<dbReference type="EMBL" id="WKKI01000022">
    <property type="protein sequence ID" value="MRX72865.1"/>
    <property type="molecule type" value="Genomic_DNA"/>
</dbReference>
<dbReference type="OrthoDB" id="2943888at2"/>
<dbReference type="PANTHER" id="PTHR44591">
    <property type="entry name" value="STRESS RESPONSE REGULATOR PROTEIN 1"/>
    <property type="match status" value="1"/>
</dbReference>
<feature type="modified residue" description="4-aspartylphosphate" evidence="2">
    <location>
        <position position="57"/>
    </location>
</feature>
<proteinExistence type="predicted"/>
<name>A0A7X2J018_9BACI</name>
<evidence type="ECO:0000256" key="2">
    <source>
        <dbReference type="PROSITE-ProRule" id="PRU00169"/>
    </source>
</evidence>
<keyword evidence="5" id="KW-1185">Reference proteome</keyword>
<evidence type="ECO:0000256" key="1">
    <source>
        <dbReference type="ARBA" id="ARBA00022553"/>
    </source>
</evidence>
<dbReference type="InterPro" id="IPR001789">
    <property type="entry name" value="Sig_transdc_resp-reg_receiver"/>
</dbReference>
<comment type="caution">
    <text evidence="4">The sequence shown here is derived from an EMBL/GenBank/DDBJ whole genome shotgun (WGS) entry which is preliminary data.</text>
</comment>
<protein>
    <submittedName>
        <fullName evidence="4">Response regulator</fullName>
    </submittedName>
</protein>
<evidence type="ECO:0000313" key="5">
    <source>
        <dbReference type="Proteomes" id="UP000448867"/>
    </source>
</evidence>
<dbReference type="Pfam" id="PF00072">
    <property type="entry name" value="Response_reg"/>
    <property type="match status" value="1"/>
</dbReference>
<gene>
    <name evidence="4" type="ORF">GJU40_12010</name>
</gene>
<accession>A0A7X2J018</accession>
<evidence type="ECO:0000313" key="4">
    <source>
        <dbReference type="EMBL" id="MRX72865.1"/>
    </source>
</evidence>
<feature type="domain" description="Response regulatory" evidence="3">
    <location>
        <begin position="8"/>
        <end position="88"/>
    </location>
</feature>
<dbReference type="PANTHER" id="PTHR44591:SF3">
    <property type="entry name" value="RESPONSE REGULATORY DOMAIN-CONTAINING PROTEIN"/>
    <property type="match status" value="1"/>
</dbReference>
<dbReference type="InterPro" id="IPR050595">
    <property type="entry name" value="Bact_response_regulator"/>
</dbReference>